<feature type="non-terminal residue" evidence="2">
    <location>
        <position position="154"/>
    </location>
</feature>
<comment type="caution">
    <text evidence="2">The sequence shown here is derived from an EMBL/GenBank/DDBJ whole genome shotgun (WGS) entry which is preliminary data.</text>
</comment>
<reference evidence="2 3" key="1">
    <citation type="submission" date="2019-09" db="EMBL/GenBank/DDBJ databases">
        <title>Bird 10,000 Genomes (B10K) Project - Family phase.</title>
        <authorList>
            <person name="Zhang G."/>
        </authorList>
    </citation>
    <scope>NUCLEOTIDE SEQUENCE [LARGE SCALE GENOMIC DNA]</scope>
    <source>
        <strain evidence="2">OUT-0002</strain>
    </source>
</reference>
<organism evidence="2 3">
    <name type="scientific">Oreotrochilus melanogaster</name>
    <dbReference type="NCBI Taxonomy" id="689266"/>
    <lineage>
        <taxon>Eukaryota</taxon>
        <taxon>Metazoa</taxon>
        <taxon>Chordata</taxon>
        <taxon>Craniata</taxon>
        <taxon>Vertebrata</taxon>
        <taxon>Euteleostomi</taxon>
        <taxon>Archelosauria</taxon>
        <taxon>Archosauria</taxon>
        <taxon>Dinosauria</taxon>
        <taxon>Saurischia</taxon>
        <taxon>Theropoda</taxon>
        <taxon>Coelurosauria</taxon>
        <taxon>Aves</taxon>
        <taxon>Neognathae</taxon>
        <taxon>Neoaves</taxon>
        <taxon>Strisores</taxon>
        <taxon>Apodiformes</taxon>
        <taxon>Trochilidae</taxon>
        <taxon>Oreotrochilus</taxon>
    </lineage>
</organism>
<dbReference type="InterPro" id="IPR003879">
    <property type="entry name" value="Butyrophylin_SPRY"/>
</dbReference>
<dbReference type="InterPro" id="IPR050143">
    <property type="entry name" value="TRIM/RBCC"/>
</dbReference>
<dbReference type="Proteomes" id="UP000579904">
    <property type="component" value="Unassembled WGS sequence"/>
</dbReference>
<dbReference type="InterPro" id="IPR043136">
    <property type="entry name" value="B30.2/SPRY_sf"/>
</dbReference>
<sequence>KVTLDPGTANPILVLSEDLKTLRLGEQNQHLPDTPGRFTGSPSVLGSPGFSSGRHYWELEVGTGSSWAAGVALGSVLRKEPLSMAMGKLWALRLDWDGQYTALHSLPAPLGFKGKLRKIRVQLDYEAGRVSFYDAETMEKILHFEASFTEEVFP</sequence>
<protein>
    <submittedName>
        <fullName evidence="2">TRIM7 ligase</fullName>
    </submittedName>
</protein>
<dbReference type="SUPFAM" id="SSF49899">
    <property type="entry name" value="Concanavalin A-like lectins/glucanases"/>
    <property type="match status" value="1"/>
</dbReference>
<dbReference type="Gene3D" id="2.60.120.920">
    <property type="match status" value="1"/>
</dbReference>
<evidence type="ECO:0000313" key="3">
    <source>
        <dbReference type="Proteomes" id="UP000579904"/>
    </source>
</evidence>
<feature type="domain" description="B30.2/SPRY" evidence="1">
    <location>
        <begin position="1"/>
        <end position="154"/>
    </location>
</feature>
<dbReference type="PRINTS" id="PR01407">
    <property type="entry name" value="BUTYPHLNCDUF"/>
</dbReference>
<proteinExistence type="predicted"/>
<name>A0A7L3NF31_9AVES</name>
<dbReference type="InterPro" id="IPR013320">
    <property type="entry name" value="ConA-like_dom_sf"/>
</dbReference>
<feature type="non-terminal residue" evidence="2">
    <location>
        <position position="1"/>
    </location>
</feature>
<dbReference type="InterPro" id="IPR006574">
    <property type="entry name" value="PRY"/>
</dbReference>
<dbReference type="Pfam" id="PF00622">
    <property type="entry name" value="SPRY"/>
    <property type="match status" value="1"/>
</dbReference>
<keyword evidence="2" id="KW-0436">Ligase</keyword>
<evidence type="ECO:0000313" key="2">
    <source>
        <dbReference type="EMBL" id="NXU77555.1"/>
    </source>
</evidence>
<dbReference type="InterPro" id="IPR001870">
    <property type="entry name" value="B30.2/SPRY"/>
</dbReference>
<evidence type="ECO:0000259" key="1">
    <source>
        <dbReference type="PROSITE" id="PS50188"/>
    </source>
</evidence>
<dbReference type="AlphaFoldDB" id="A0A7L3NF31"/>
<dbReference type="EMBL" id="VZUB01020724">
    <property type="protein sequence ID" value="NXU77555.1"/>
    <property type="molecule type" value="Genomic_DNA"/>
</dbReference>
<dbReference type="PROSITE" id="PS50188">
    <property type="entry name" value="B302_SPRY"/>
    <property type="match status" value="1"/>
</dbReference>
<accession>A0A7L3NF31</accession>
<dbReference type="SMART" id="SM00589">
    <property type="entry name" value="PRY"/>
    <property type="match status" value="1"/>
</dbReference>
<gene>
    <name evidence="2" type="primary">Trim7_1</name>
    <name evidence="2" type="ORF">OREMEL_R10078</name>
</gene>
<dbReference type="PANTHER" id="PTHR24103">
    <property type="entry name" value="E3 UBIQUITIN-PROTEIN LIGASE TRIM"/>
    <property type="match status" value="1"/>
</dbReference>
<dbReference type="OrthoDB" id="6270329at2759"/>
<dbReference type="Pfam" id="PF13765">
    <property type="entry name" value="PRY"/>
    <property type="match status" value="1"/>
</dbReference>
<keyword evidence="3" id="KW-1185">Reference proteome</keyword>
<dbReference type="GO" id="GO:0016874">
    <property type="term" value="F:ligase activity"/>
    <property type="evidence" value="ECO:0007669"/>
    <property type="project" value="UniProtKB-KW"/>
</dbReference>
<dbReference type="InterPro" id="IPR003877">
    <property type="entry name" value="SPRY_dom"/>
</dbReference>
<dbReference type="SMART" id="SM00449">
    <property type="entry name" value="SPRY"/>
    <property type="match status" value="1"/>
</dbReference>